<evidence type="ECO:0000313" key="2">
    <source>
        <dbReference type="EMBL" id="MEN3070289.1"/>
    </source>
</evidence>
<dbReference type="RefSeq" id="WP_345921064.1">
    <property type="nucleotide sequence ID" value="NZ_JBDIVE010000011.1"/>
</dbReference>
<gene>
    <name evidence="2" type="ORF">ABDB84_17525</name>
</gene>
<protein>
    <recommendedName>
        <fullName evidence="4">HMA domain-containing protein</fullName>
    </recommendedName>
</protein>
<reference evidence="2 3" key="1">
    <citation type="journal article" date="2018" name="Int. J. Syst. Evol. Microbiol.">
        <title>Uliginosibacterium sediminicola sp. nov., isolated from freshwater sediment.</title>
        <authorList>
            <person name="Hwang W.M."/>
            <person name="Kim S.M."/>
            <person name="Kang K."/>
            <person name="Ahn T.Y."/>
        </authorList>
    </citation>
    <scope>NUCLEOTIDE SEQUENCE [LARGE SCALE GENOMIC DNA]</scope>
    <source>
        <strain evidence="2 3">M1-21</strain>
    </source>
</reference>
<evidence type="ECO:0008006" key="4">
    <source>
        <dbReference type="Google" id="ProtNLM"/>
    </source>
</evidence>
<dbReference type="Proteomes" id="UP001410394">
    <property type="component" value="Unassembled WGS sequence"/>
</dbReference>
<proteinExistence type="predicted"/>
<dbReference type="EMBL" id="JBDIVE010000011">
    <property type="protein sequence ID" value="MEN3070289.1"/>
    <property type="molecule type" value="Genomic_DNA"/>
</dbReference>
<name>A0ABU9Z342_9RHOO</name>
<accession>A0ABU9Z342</accession>
<organism evidence="2 3">
    <name type="scientific">Uliginosibacterium sediminicola</name>
    <dbReference type="NCBI Taxonomy" id="2024550"/>
    <lineage>
        <taxon>Bacteria</taxon>
        <taxon>Pseudomonadati</taxon>
        <taxon>Pseudomonadota</taxon>
        <taxon>Betaproteobacteria</taxon>
        <taxon>Rhodocyclales</taxon>
        <taxon>Zoogloeaceae</taxon>
        <taxon>Uliginosibacterium</taxon>
    </lineage>
</organism>
<keyword evidence="3" id="KW-1185">Reference proteome</keyword>
<evidence type="ECO:0000313" key="3">
    <source>
        <dbReference type="Proteomes" id="UP001410394"/>
    </source>
</evidence>
<comment type="caution">
    <text evidence="2">The sequence shown here is derived from an EMBL/GenBank/DDBJ whole genome shotgun (WGS) entry which is preliminary data.</text>
</comment>
<feature type="region of interest" description="Disordered" evidence="1">
    <location>
        <begin position="1"/>
        <end position="21"/>
    </location>
</feature>
<evidence type="ECO:0000256" key="1">
    <source>
        <dbReference type="SAM" id="MobiDB-lite"/>
    </source>
</evidence>
<sequence length="151" mass="17201">MMPRETAYRLAGRKHRRGDPQDEALHCSHLIRFEASHGAQAARAVSLLEQLPGVQISAASQPEALRVHYSLALHSLDELETLLEDAGFVLEQSFHARLLRGLTKFCEETRLRNMRSPQRLIKQSNAVYIEAWRHHPHGDHDDTPAELRADK</sequence>